<dbReference type="EMBL" id="KC513609">
    <property type="protein sequence ID" value="AGE95709.1"/>
    <property type="molecule type" value="Genomic_DNA"/>
</dbReference>
<organism evidence="2">
    <name type="scientific">Encephalitozoon cuniculi</name>
    <name type="common">Microsporidian parasite</name>
    <dbReference type="NCBI Taxonomy" id="6035"/>
    <lineage>
        <taxon>Eukaryota</taxon>
        <taxon>Fungi</taxon>
        <taxon>Fungi incertae sedis</taxon>
        <taxon>Microsporidia</taxon>
        <taxon>Unikaryonidae</taxon>
        <taxon>Encephalitozoon</taxon>
    </lineage>
</organism>
<reference evidence="2" key="1">
    <citation type="journal article" date="2013" name="Eukaryot. Cell">
        <title>Extremely Reduced Levels of Heterozygosity in the Vertebrate Pathogen Encephalitozoon cuniculi.</title>
        <authorList>
            <person name="Selman M."/>
            <person name="Sak B."/>
            <person name="Kvac M."/>
            <person name="Farinelli L."/>
            <person name="Weiss L.M."/>
            <person name="Corradi N."/>
        </authorList>
    </citation>
    <scope>NUCLEOTIDE SEQUENCE</scope>
</reference>
<feature type="transmembrane region" description="Helical" evidence="1">
    <location>
        <begin position="195"/>
        <end position="212"/>
    </location>
</feature>
<dbReference type="VEuPathDB" id="MicrosporidiaDB:AEWQ_060520"/>
<keyword evidence="1" id="KW-0812">Transmembrane</keyword>
<feature type="transmembrane region" description="Helical" evidence="1">
    <location>
        <begin position="224"/>
        <end position="245"/>
    </location>
</feature>
<protein>
    <submittedName>
        <fullName evidence="2">Uncharacterized protein</fullName>
    </submittedName>
</protein>
<name>M1JJR8_ENCCN</name>
<sequence>MDAPLAPIRLLYDTSFVRKVFQNQSFILKKKRKSIKQNQEDTGKMNLEFLIPLLSLVLCEVAEGDTSATNGTSASSLGDLAFATPEYAASGSSTAFNITYALGLLVAIALINTPRKSLEQFQYCATSVVGTYFSVSHVLQSTGLMFGMHMLLALLVGIVAAAMSYNGELRSLVFSLISAYGTTYFIVLITRMKSILYAGVLGVVLFFVYLVLGRMREDSRLLVATSKAFVTSLGLAAFVNVWGVFDMFGGMHGTNATEGLFSGFMVGGILILVTFTIVFVVNYFQEWTSEKLNIKE</sequence>
<proteinExistence type="predicted"/>
<evidence type="ECO:0000256" key="1">
    <source>
        <dbReference type="SAM" id="Phobius"/>
    </source>
</evidence>
<keyword evidence="1" id="KW-0472">Membrane</keyword>
<feature type="transmembrane region" description="Helical" evidence="1">
    <location>
        <begin position="87"/>
        <end position="111"/>
    </location>
</feature>
<dbReference type="AlphaFoldDB" id="M1JJR8"/>
<dbReference type="VEuPathDB" id="MicrosporidiaDB:M970_060530"/>
<feature type="transmembrane region" description="Helical" evidence="1">
    <location>
        <begin position="260"/>
        <end position="284"/>
    </location>
</feature>
<dbReference type="VEuPathDB" id="MicrosporidiaDB:AEWR_060530"/>
<dbReference type="VEuPathDB" id="MicrosporidiaDB:ECU06_0580"/>
<keyword evidence="1" id="KW-1133">Transmembrane helix</keyword>
<accession>M1JJR8</accession>
<gene>
    <name evidence="2" type="ORF">ECU06_0580</name>
</gene>
<dbReference type="VEuPathDB" id="MicrosporidiaDB:AEWD_060530"/>
<feature type="transmembrane region" description="Helical" evidence="1">
    <location>
        <begin position="172"/>
        <end position="189"/>
    </location>
</feature>
<evidence type="ECO:0000313" key="2">
    <source>
        <dbReference type="EMBL" id="AGE95709.1"/>
    </source>
</evidence>
<feature type="transmembrane region" description="Helical" evidence="1">
    <location>
        <begin position="146"/>
        <end position="165"/>
    </location>
</feature>